<proteinExistence type="predicted"/>
<dbReference type="Proteomes" id="UP001596312">
    <property type="component" value="Unassembled WGS sequence"/>
</dbReference>
<gene>
    <name evidence="2" type="ORF">ACFQGH_13710</name>
</gene>
<protein>
    <recommendedName>
        <fullName evidence="4">SPW repeat-containing protein</fullName>
    </recommendedName>
</protein>
<keyword evidence="3" id="KW-1185">Reference proteome</keyword>
<dbReference type="RefSeq" id="WP_340604807.1">
    <property type="nucleotide sequence ID" value="NZ_JBBMXV010000004.1"/>
</dbReference>
<comment type="caution">
    <text evidence="2">The sequence shown here is derived from an EMBL/GenBank/DDBJ whole genome shotgun (WGS) entry which is preliminary data.</text>
</comment>
<sequence>MNTKDGRQSDASLETASTERQSVLVASVGALTSGFLVWTHVGPSLWGIDSDGLVTVSVAALVGLLAWMEWRKTTAGAIAALGGFIVIVAGESLTAGLELGIIASAVAGLVMTVAGSSAVWKFGRR</sequence>
<accession>A0ABD5V7X5</accession>
<feature type="transmembrane region" description="Helical" evidence="1">
    <location>
        <begin position="75"/>
        <end position="93"/>
    </location>
</feature>
<feature type="transmembrane region" description="Helical" evidence="1">
    <location>
        <begin position="21"/>
        <end position="40"/>
    </location>
</feature>
<organism evidence="2 3">
    <name type="scientific">Halalkalicoccus tibetensis</name>
    <dbReference type="NCBI Taxonomy" id="175632"/>
    <lineage>
        <taxon>Archaea</taxon>
        <taxon>Methanobacteriati</taxon>
        <taxon>Methanobacteriota</taxon>
        <taxon>Stenosarchaea group</taxon>
        <taxon>Halobacteria</taxon>
        <taxon>Halobacteriales</taxon>
        <taxon>Halococcaceae</taxon>
        <taxon>Halalkalicoccus</taxon>
    </lineage>
</organism>
<keyword evidence="1" id="KW-1133">Transmembrane helix</keyword>
<reference evidence="2 3" key="1">
    <citation type="journal article" date="2019" name="Int. J. Syst. Evol. Microbiol.">
        <title>The Global Catalogue of Microorganisms (GCM) 10K type strain sequencing project: providing services to taxonomists for standard genome sequencing and annotation.</title>
        <authorList>
            <consortium name="The Broad Institute Genomics Platform"/>
            <consortium name="The Broad Institute Genome Sequencing Center for Infectious Disease"/>
            <person name="Wu L."/>
            <person name="Ma J."/>
        </authorList>
    </citation>
    <scope>NUCLEOTIDE SEQUENCE [LARGE SCALE GENOMIC DNA]</scope>
    <source>
        <strain evidence="2 3">CGMCC 1.3240</strain>
    </source>
</reference>
<dbReference type="AlphaFoldDB" id="A0ABD5V7X5"/>
<feature type="transmembrane region" description="Helical" evidence="1">
    <location>
        <begin position="52"/>
        <end position="68"/>
    </location>
</feature>
<evidence type="ECO:0008006" key="4">
    <source>
        <dbReference type="Google" id="ProtNLM"/>
    </source>
</evidence>
<keyword evidence="1" id="KW-0812">Transmembrane</keyword>
<evidence type="ECO:0000256" key="1">
    <source>
        <dbReference type="SAM" id="Phobius"/>
    </source>
</evidence>
<evidence type="ECO:0000313" key="3">
    <source>
        <dbReference type="Proteomes" id="UP001596312"/>
    </source>
</evidence>
<feature type="transmembrane region" description="Helical" evidence="1">
    <location>
        <begin position="99"/>
        <end position="120"/>
    </location>
</feature>
<name>A0ABD5V7X5_9EURY</name>
<keyword evidence="1" id="KW-0472">Membrane</keyword>
<dbReference type="EMBL" id="JBHSXQ010000004">
    <property type="protein sequence ID" value="MFC6906250.1"/>
    <property type="molecule type" value="Genomic_DNA"/>
</dbReference>
<evidence type="ECO:0000313" key="2">
    <source>
        <dbReference type="EMBL" id="MFC6906250.1"/>
    </source>
</evidence>